<accession>A0ACC1I0J2</accession>
<gene>
    <name evidence="1" type="ORF">EV182_001595</name>
</gene>
<keyword evidence="2" id="KW-1185">Reference proteome</keyword>
<organism evidence="1 2">
    <name type="scientific">Spiromyces aspiralis</name>
    <dbReference type="NCBI Taxonomy" id="68401"/>
    <lineage>
        <taxon>Eukaryota</taxon>
        <taxon>Fungi</taxon>
        <taxon>Fungi incertae sedis</taxon>
        <taxon>Zoopagomycota</taxon>
        <taxon>Kickxellomycotina</taxon>
        <taxon>Kickxellomycetes</taxon>
        <taxon>Kickxellales</taxon>
        <taxon>Kickxellaceae</taxon>
        <taxon>Spiromyces</taxon>
    </lineage>
</organism>
<dbReference type="EMBL" id="JAMZIH010000249">
    <property type="protein sequence ID" value="KAJ1679659.1"/>
    <property type="molecule type" value="Genomic_DNA"/>
</dbReference>
<dbReference type="Proteomes" id="UP001145114">
    <property type="component" value="Unassembled WGS sequence"/>
</dbReference>
<sequence>MAGAVSGPGVLSPFVDGLTSSTTLLARLLPAAVPLAAAATAAYSSIGGGRGAKSVVVPTTAASVELSFAWQGAGRLMATAATSLAGLPRTCQSRSWVPTVGKGVDHDAVVLNIGPNCTPLGKGHE</sequence>
<evidence type="ECO:0000313" key="1">
    <source>
        <dbReference type="EMBL" id="KAJ1679659.1"/>
    </source>
</evidence>
<comment type="caution">
    <text evidence="1">The sequence shown here is derived from an EMBL/GenBank/DDBJ whole genome shotgun (WGS) entry which is preliminary data.</text>
</comment>
<proteinExistence type="predicted"/>
<reference evidence="1" key="1">
    <citation type="submission" date="2022-06" db="EMBL/GenBank/DDBJ databases">
        <title>Phylogenomic reconstructions and comparative analyses of Kickxellomycotina fungi.</title>
        <authorList>
            <person name="Reynolds N.K."/>
            <person name="Stajich J.E."/>
            <person name="Barry K."/>
            <person name="Grigoriev I.V."/>
            <person name="Crous P."/>
            <person name="Smith M.E."/>
        </authorList>
    </citation>
    <scope>NUCLEOTIDE SEQUENCE</scope>
    <source>
        <strain evidence="1">RSA 2271</strain>
    </source>
</reference>
<name>A0ACC1I0J2_9FUNG</name>
<protein>
    <submittedName>
        <fullName evidence="1">Uncharacterized protein</fullName>
    </submittedName>
</protein>
<evidence type="ECO:0000313" key="2">
    <source>
        <dbReference type="Proteomes" id="UP001145114"/>
    </source>
</evidence>